<evidence type="ECO:0000313" key="2">
    <source>
        <dbReference type="EMBL" id="KKM61135.1"/>
    </source>
</evidence>
<feature type="non-terminal residue" evidence="2">
    <location>
        <position position="1"/>
    </location>
</feature>
<dbReference type="EMBL" id="LAZR01011544">
    <property type="protein sequence ID" value="KKM61135.1"/>
    <property type="molecule type" value="Genomic_DNA"/>
</dbReference>
<evidence type="ECO:0000256" key="1">
    <source>
        <dbReference type="SAM" id="MobiDB-lite"/>
    </source>
</evidence>
<reference evidence="2" key="1">
    <citation type="journal article" date="2015" name="Nature">
        <title>Complex archaea that bridge the gap between prokaryotes and eukaryotes.</title>
        <authorList>
            <person name="Spang A."/>
            <person name="Saw J.H."/>
            <person name="Jorgensen S.L."/>
            <person name="Zaremba-Niedzwiedzka K."/>
            <person name="Martijn J."/>
            <person name="Lind A.E."/>
            <person name="van Eijk R."/>
            <person name="Schleper C."/>
            <person name="Guy L."/>
            <person name="Ettema T.J."/>
        </authorList>
    </citation>
    <scope>NUCLEOTIDE SEQUENCE</scope>
</reference>
<dbReference type="AlphaFoldDB" id="A0A0F9LAK9"/>
<protein>
    <submittedName>
        <fullName evidence="2">Uncharacterized protein</fullName>
    </submittedName>
</protein>
<comment type="caution">
    <text evidence="2">The sequence shown here is derived from an EMBL/GenBank/DDBJ whole genome shotgun (WGS) entry which is preliminary data.</text>
</comment>
<sequence length="63" mass="6977">AAPNLPPLPEGTDTTAPKPETPGKTDFEKQTQLYGYLCEITGIDGTKVLSKEDRRNFPMSSWH</sequence>
<proteinExistence type="predicted"/>
<gene>
    <name evidence="2" type="ORF">LCGC14_1534660</name>
</gene>
<name>A0A0F9LAK9_9ZZZZ</name>
<accession>A0A0F9LAK9</accession>
<feature type="region of interest" description="Disordered" evidence="1">
    <location>
        <begin position="1"/>
        <end position="29"/>
    </location>
</feature>
<organism evidence="2">
    <name type="scientific">marine sediment metagenome</name>
    <dbReference type="NCBI Taxonomy" id="412755"/>
    <lineage>
        <taxon>unclassified sequences</taxon>
        <taxon>metagenomes</taxon>
        <taxon>ecological metagenomes</taxon>
    </lineage>
</organism>